<feature type="region of interest" description="Disordered" evidence="2">
    <location>
        <begin position="449"/>
        <end position="499"/>
    </location>
</feature>
<feature type="compositionally biased region" description="Low complexity" evidence="2">
    <location>
        <begin position="458"/>
        <end position="467"/>
    </location>
</feature>
<dbReference type="RefSeq" id="XP_049132181.1">
    <property type="nucleotide sequence ID" value="XM_049276224.1"/>
</dbReference>
<evidence type="ECO:0000313" key="4">
    <source>
        <dbReference type="Proteomes" id="UP001055115"/>
    </source>
</evidence>
<dbReference type="EMBL" id="BQXU01000032">
    <property type="protein sequence ID" value="GKT49831.1"/>
    <property type="molecule type" value="Genomic_DNA"/>
</dbReference>
<name>A0AA37UKD0_9PEZI</name>
<organism evidence="3 4">
    <name type="scientific">Colletotrichum spaethianum</name>
    <dbReference type="NCBI Taxonomy" id="700344"/>
    <lineage>
        <taxon>Eukaryota</taxon>
        <taxon>Fungi</taxon>
        <taxon>Dikarya</taxon>
        <taxon>Ascomycota</taxon>
        <taxon>Pezizomycotina</taxon>
        <taxon>Sordariomycetes</taxon>
        <taxon>Hypocreomycetidae</taxon>
        <taxon>Glomerellales</taxon>
        <taxon>Glomerellaceae</taxon>
        <taxon>Colletotrichum</taxon>
        <taxon>Colletotrichum spaethianum species complex</taxon>
    </lineage>
</organism>
<proteinExistence type="predicted"/>
<protein>
    <submittedName>
        <fullName evidence="3">Uncharacterized protein</fullName>
    </submittedName>
</protein>
<evidence type="ECO:0000256" key="1">
    <source>
        <dbReference type="SAM" id="Coils"/>
    </source>
</evidence>
<comment type="caution">
    <text evidence="3">The sequence shown here is derived from an EMBL/GenBank/DDBJ whole genome shotgun (WGS) entry which is preliminary data.</text>
</comment>
<feature type="compositionally biased region" description="Polar residues" evidence="2">
    <location>
        <begin position="346"/>
        <end position="356"/>
    </location>
</feature>
<evidence type="ECO:0000256" key="2">
    <source>
        <dbReference type="SAM" id="MobiDB-lite"/>
    </source>
</evidence>
<feature type="compositionally biased region" description="Low complexity" evidence="2">
    <location>
        <begin position="319"/>
        <end position="345"/>
    </location>
</feature>
<feature type="coiled-coil region" evidence="1">
    <location>
        <begin position="170"/>
        <end position="263"/>
    </location>
</feature>
<gene>
    <name evidence="3" type="ORF">ColSpa_10012</name>
</gene>
<feature type="compositionally biased region" description="Polar residues" evidence="2">
    <location>
        <begin position="476"/>
        <end position="490"/>
    </location>
</feature>
<feature type="region of interest" description="Disordered" evidence="2">
    <location>
        <begin position="310"/>
        <end position="362"/>
    </location>
</feature>
<dbReference type="Proteomes" id="UP001055115">
    <property type="component" value="Unassembled WGS sequence"/>
</dbReference>
<dbReference type="AlphaFoldDB" id="A0AA37UKD0"/>
<keyword evidence="4" id="KW-1185">Reference proteome</keyword>
<feature type="region of interest" description="Disordered" evidence="2">
    <location>
        <begin position="27"/>
        <end position="74"/>
    </location>
</feature>
<keyword evidence="1" id="KW-0175">Coiled coil</keyword>
<sequence>MSSNGFTPYTVPYTGVVGTVNFVPGAAAHPPAPQDKDGQGGFQRPAVADEPVAADTSRSKGKSMTMGATGGPPEDVIPARFASAGAAAASGGIAIVPGGSRAGTMPSSSEICAASVNGQISVQKKEELKGFNLNKNHSPFGIDGQCDYGGEPSSPTLMTMSAQRRADRALPVLAQQLEAVKAENQRLRDSNHCLQSSMSGTETLRQLLLSLQNNNQQLQTQIQSLYMQMQSIQQQAQNFARHRDNLQARLHNADLSLEELTDLIVRLQSVVRRIDPDIFVTFPVEVQETLTAIHEEWKYQEYCKIFQPQQGNNSSGDVSIPQPQDADQSQSISSISGSSHANVSSTDSGEISSNNHGHGALETGTVSAAHSNSDSANVSDNTSNDISNNDLLSQLFEGLTLGGLNIMSSNQTSKGAQATENMLELYASSTPSSIGTPRTVYSPSIPETAQHTQATRVSQISQSAQAARSVPGAESPETTQDMPTPNTVDSHGTRDTLEH</sequence>
<dbReference type="GeneID" id="73330814"/>
<evidence type="ECO:0000313" key="3">
    <source>
        <dbReference type="EMBL" id="GKT49831.1"/>
    </source>
</evidence>
<reference evidence="3 4" key="1">
    <citation type="submission" date="2022-03" db="EMBL/GenBank/DDBJ databases">
        <title>Genome data of Colletotrichum spp.</title>
        <authorList>
            <person name="Utami Y.D."/>
            <person name="Hiruma K."/>
        </authorList>
    </citation>
    <scope>NUCLEOTIDE SEQUENCE [LARGE SCALE GENOMIC DNA]</scope>
    <source>
        <strain evidence="3 4">MAFF 239500</strain>
    </source>
</reference>
<accession>A0AA37UKD0</accession>